<keyword evidence="1" id="KW-1133">Transmembrane helix</keyword>
<keyword evidence="1" id="KW-0812">Transmembrane</keyword>
<dbReference type="RefSeq" id="WP_058356418.1">
    <property type="nucleotide sequence ID" value="NZ_CABKVG010000009.1"/>
</dbReference>
<feature type="transmembrane region" description="Helical" evidence="1">
    <location>
        <begin position="70"/>
        <end position="99"/>
    </location>
</feature>
<name>A0ABY4DXA1_9NEIS</name>
<dbReference type="PANTHER" id="PTHR30503:SF3">
    <property type="entry name" value="INNER MEMBRANE PROTEIN YEDI"/>
    <property type="match status" value="1"/>
</dbReference>
<reference evidence="2 3" key="1">
    <citation type="journal article" date="2022" name="Res Sq">
        <title>Evolution of multicellular longitudinally dividing oral cavity symbionts (Neisseriaceae).</title>
        <authorList>
            <person name="Nyongesa S."/>
            <person name="Weber P."/>
            <person name="Bernet E."/>
            <person name="Pullido F."/>
            <person name="Nieckarz M."/>
            <person name="Delaby M."/>
            <person name="Nieves C."/>
            <person name="Viehboeck T."/>
            <person name="Krause N."/>
            <person name="Rivera-Millot A."/>
            <person name="Nakamura A."/>
            <person name="Vischer N."/>
            <person name="VanNieuwenhze M."/>
            <person name="Brun Y."/>
            <person name="Cava F."/>
            <person name="Bulgheresi S."/>
            <person name="Veyrier F."/>
        </authorList>
    </citation>
    <scope>NUCLEOTIDE SEQUENCE [LARGE SCALE GENOMIC DNA]</scope>
    <source>
        <strain evidence="2 3">SN4</strain>
    </source>
</reference>
<feature type="transmembrane region" description="Helical" evidence="1">
    <location>
        <begin position="261"/>
        <end position="286"/>
    </location>
</feature>
<dbReference type="PANTHER" id="PTHR30503">
    <property type="entry name" value="INNER MEMBRANE PROTEIN YEDI"/>
    <property type="match status" value="1"/>
</dbReference>
<accession>A0ABY4DXA1</accession>
<feature type="transmembrane region" description="Helical" evidence="1">
    <location>
        <begin position="167"/>
        <end position="189"/>
    </location>
</feature>
<keyword evidence="3" id="KW-1185">Reference proteome</keyword>
<organism evidence="2 3">
    <name type="scientific">Vitreoscilla massiliensis</name>
    <dbReference type="NCBI Taxonomy" id="1689272"/>
    <lineage>
        <taxon>Bacteria</taxon>
        <taxon>Pseudomonadati</taxon>
        <taxon>Pseudomonadota</taxon>
        <taxon>Betaproteobacteria</taxon>
        <taxon>Neisseriales</taxon>
        <taxon>Neisseriaceae</taxon>
        <taxon>Vitreoscilla</taxon>
    </lineage>
</organism>
<dbReference type="Pfam" id="PF05661">
    <property type="entry name" value="DUF808"/>
    <property type="match status" value="1"/>
</dbReference>
<proteinExistence type="predicted"/>
<dbReference type="Proteomes" id="UP000832011">
    <property type="component" value="Chromosome"/>
</dbReference>
<dbReference type="InterPro" id="IPR008526">
    <property type="entry name" value="YedI"/>
</dbReference>
<evidence type="ECO:0000313" key="3">
    <source>
        <dbReference type="Proteomes" id="UP000832011"/>
    </source>
</evidence>
<gene>
    <name evidence="2" type="ORF">LVJ82_11685</name>
</gene>
<protein>
    <submittedName>
        <fullName evidence="2">DUF808 domain-containing protein</fullName>
    </submittedName>
</protein>
<keyword evidence="1" id="KW-0472">Membrane</keyword>
<dbReference type="PIRSF" id="PIRSF016660">
    <property type="entry name" value="YedI"/>
    <property type="match status" value="1"/>
</dbReference>
<evidence type="ECO:0000313" key="2">
    <source>
        <dbReference type="EMBL" id="UOO88147.1"/>
    </source>
</evidence>
<dbReference type="EMBL" id="CP091511">
    <property type="protein sequence ID" value="UOO88147.1"/>
    <property type="molecule type" value="Genomic_DNA"/>
</dbReference>
<sequence>MAGSLLLLLDDIATVLDDVSVMTKVAAKKTAGVLGDDLALNAEQVAGSAAHRELPIVWAVAKGSFWNKVILVPLFLALSYFLPFLIGPVLIVGGAFLAFEGVEKVLHSIHKMRHKHDATHSADTVADVAFDEKGKIKGAIRTDFILSAEIIAISLGSMADKPILQQAVALAVISIVFTIGVYGLVAGIVKMDDVGFWLKHKPSAVAKKFGAFLINATPYLMRFLTIAGTAAMFLVGGSIIVHNLPFLAHISHDLDAQFSGVVKFLVVHGLDVLVGAIVGGIIVWVVNLINSLRGAKAAH</sequence>
<evidence type="ECO:0000256" key="1">
    <source>
        <dbReference type="SAM" id="Phobius"/>
    </source>
</evidence>
<feature type="transmembrane region" description="Helical" evidence="1">
    <location>
        <begin position="219"/>
        <end position="241"/>
    </location>
</feature>